<evidence type="ECO:0000256" key="9">
    <source>
        <dbReference type="ARBA" id="ARBA00023136"/>
    </source>
</evidence>
<dbReference type="CDD" id="cd16745">
    <property type="entry name" value="RING-HC_AtRMA-like"/>
    <property type="match status" value="1"/>
</dbReference>
<comment type="pathway">
    <text evidence="3 11">Protein modification; protein ubiquitination.</text>
</comment>
<evidence type="ECO:0000259" key="13">
    <source>
        <dbReference type="PROSITE" id="PS50089"/>
    </source>
</evidence>
<gene>
    <name evidence="14" type="ORF">FH972_020154</name>
</gene>
<feature type="region of interest" description="Disordered" evidence="12">
    <location>
        <begin position="390"/>
        <end position="421"/>
    </location>
</feature>
<evidence type="ECO:0000256" key="5">
    <source>
        <dbReference type="ARBA" id="ARBA00022723"/>
    </source>
</evidence>
<dbReference type="InterPro" id="IPR013083">
    <property type="entry name" value="Znf_RING/FYVE/PHD"/>
</dbReference>
<evidence type="ECO:0000256" key="12">
    <source>
        <dbReference type="SAM" id="MobiDB-lite"/>
    </source>
</evidence>
<dbReference type="InterPro" id="IPR045103">
    <property type="entry name" value="RNF5/RNF185-like"/>
</dbReference>
<comment type="domain">
    <text evidence="11">The RING-type zinc finger domain is responsible for E3 ligase activity.</text>
</comment>
<evidence type="ECO:0000256" key="6">
    <source>
        <dbReference type="ARBA" id="ARBA00022771"/>
    </source>
</evidence>
<evidence type="ECO:0000313" key="14">
    <source>
        <dbReference type="EMBL" id="KAE8125332.1"/>
    </source>
</evidence>
<comment type="catalytic activity">
    <reaction evidence="1 11">
        <text>S-ubiquitinyl-[E2 ubiquitin-conjugating enzyme]-L-cysteine + [acceptor protein]-L-lysine = [E2 ubiquitin-conjugating enzyme]-L-cysteine + N(6)-ubiquitinyl-[acceptor protein]-L-lysine.</text>
        <dbReference type="EC" id="2.3.2.27"/>
    </reaction>
</comment>
<sequence length="421" mass="47668">MAEETSDTMNLDLNLGPVPEPQAGSLPTDPVNLDDWVEDHPNRLREALRLRARQRWRRWRQVQIPSDARNISMELNQLMVNSGDLYTLQTGEGSMPAEERMNEAPKTCDNKNGILEVENSVTNDAVEKASSHDGSFFDCNICLDLAKDPVLTCCGHLFCWPCLYRWLHVHSDAQECPVCKGEVTIKSVTPIYGRGNGVREPEEDSSLKIPLRPNARRVESVRQTLQRTAFNFPVDEMIRRLGTRFDLTRDFVQPQDPDRAHETVERTNSLLNRILTSRARREQSSAAPPDDVVDLTQSDMNSPEIRENRRLQSLLLRRTQSHRTTLSSLSTALTSAERLVEAYFRNPTIGRNQEQPQPVDDRDSFSSIAAVINSESQVDTAMEIDSLVSLSTSSSRRRNDASRSSDVDSGDSRAPRRRRLN</sequence>
<proteinExistence type="predicted"/>
<dbReference type="Pfam" id="PF00097">
    <property type="entry name" value="zf-C3HC4"/>
    <property type="match status" value="1"/>
</dbReference>
<dbReference type="PROSITE" id="PS00518">
    <property type="entry name" value="ZF_RING_1"/>
    <property type="match status" value="1"/>
</dbReference>
<dbReference type="GO" id="GO:0005789">
    <property type="term" value="C:endoplasmic reticulum membrane"/>
    <property type="evidence" value="ECO:0007669"/>
    <property type="project" value="UniProtKB-SubCell"/>
</dbReference>
<dbReference type="PANTHER" id="PTHR12313">
    <property type="entry name" value="E3 UBIQUITIN-PROTEIN LIGASE RNF5-RELATED"/>
    <property type="match status" value="1"/>
</dbReference>
<dbReference type="UniPathway" id="UPA00143"/>
<name>A0A5N6RSU6_9ROSI</name>
<keyword evidence="11" id="KW-0256">Endoplasmic reticulum</keyword>
<feature type="compositionally biased region" description="Basic and acidic residues" evidence="12">
    <location>
        <begin position="397"/>
        <end position="414"/>
    </location>
</feature>
<dbReference type="InterPro" id="IPR018957">
    <property type="entry name" value="Znf_C3HC4_RING-type"/>
</dbReference>
<dbReference type="GO" id="GO:0006511">
    <property type="term" value="P:ubiquitin-dependent protein catabolic process"/>
    <property type="evidence" value="ECO:0007669"/>
    <property type="project" value="UniProtKB-UniRule"/>
</dbReference>
<dbReference type="InterPro" id="IPR017907">
    <property type="entry name" value="Znf_RING_CS"/>
</dbReference>
<dbReference type="GO" id="GO:0061630">
    <property type="term" value="F:ubiquitin protein ligase activity"/>
    <property type="evidence" value="ECO:0007669"/>
    <property type="project" value="UniProtKB-UniRule"/>
</dbReference>
<evidence type="ECO:0000313" key="15">
    <source>
        <dbReference type="Proteomes" id="UP000327013"/>
    </source>
</evidence>
<dbReference type="OrthoDB" id="6270329at2759"/>
<evidence type="ECO:0000256" key="4">
    <source>
        <dbReference type="ARBA" id="ARBA00022679"/>
    </source>
</evidence>
<reference evidence="14 15" key="1">
    <citation type="submission" date="2019-06" db="EMBL/GenBank/DDBJ databases">
        <title>A chromosomal-level reference genome of Carpinus fangiana (Coryloideae, Betulaceae).</title>
        <authorList>
            <person name="Yang X."/>
            <person name="Wang Z."/>
            <person name="Zhang L."/>
            <person name="Hao G."/>
            <person name="Liu J."/>
            <person name="Yang Y."/>
        </authorList>
    </citation>
    <scope>NUCLEOTIDE SEQUENCE [LARGE SCALE GENOMIC DNA]</scope>
    <source>
        <strain evidence="14">Cfa_2016G</strain>
        <tissue evidence="14">Leaf</tissue>
    </source>
</reference>
<dbReference type="AlphaFoldDB" id="A0A5N6RSU6"/>
<evidence type="ECO:0000256" key="2">
    <source>
        <dbReference type="ARBA" id="ARBA00004308"/>
    </source>
</evidence>
<dbReference type="Gene3D" id="3.30.40.10">
    <property type="entry name" value="Zinc/RING finger domain, C3HC4 (zinc finger)"/>
    <property type="match status" value="1"/>
</dbReference>
<evidence type="ECO:0000256" key="11">
    <source>
        <dbReference type="RuleBase" id="RU369090"/>
    </source>
</evidence>
<dbReference type="GO" id="GO:0016567">
    <property type="term" value="P:protein ubiquitination"/>
    <property type="evidence" value="ECO:0007669"/>
    <property type="project" value="UniProtKB-UniPathway"/>
</dbReference>
<keyword evidence="6 10" id="KW-0863">Zinc-finger</keyword>
<dbReference type="PROSITE" id="PS50089">
    <property type="entry name" value="ZF_RING_2"/>
    <property type="match status" value="1"/>
</dbReference>
<feature type="region of interest" description="Disordered" evidence="12">
    <location>
        <begin position="278"/>
        <end position="302"/>
    </location>
</feature>
<keyword evidence="9" id="KW-0472">Membrane</keyword>
<dbReference type="GO" id="GO:0008270">
    <property type="term" value="F:zinc ion binding"/>
    <property type="evidence" value="ECO:0007669"/>
    <property type="project" value="UniProtKB-KW"/>
</dbReference>
<dbReference type="EMBL" id="CM017328">
    <property type="protein sequence ID" value="KAE8125332.1"/>
    <property type="molecule type" value="Genomic_DNA"/>
</dbReference>
<evidence type="ECO:0000256" key="7">
    <source>
        <dbReference type="ARBA" id="ARBA00022786"/>
    </source>
</evidence>
<organism evidence="14 15">
    <name type="scientific">Carpinus fangiana</name>
    <dbReference type="NCBI Taxonomy" id="176857"/>
    <lineage>
        <taxon>Eukaryota</taxon>
        <taxon>Viridiplantae</taxon>
        <taxon>Streptophyta</taxon>
        <taxon>Embryophyta</taxon>
        <taxon>Tracheophyta</taxon>
        <taxon>Spermatophyta</taxon>
        <taxon>Magnoliopsida</taxon>
        <taxon>eudicotyledons</taxon>
        <taxon>Gunneridae</taxon>
        <taxon>Pentapetalae</taxon>
        <taxon>rosids</taxon>
        <taxon>fabids</taxon>
        <taxon>Fagales</taxon>
        <taxon>Betulaceae</taxon>
        <taxon>Carpinus</taxon>
    </lineage>
</organism>
<protein>
    <recommendedName>
        <fullName evidence="11">E3 ubiquitin-protein ligase RMA</fullName>
        <ecNumber evidence="11">2.3.2.27</ecNumber>
    </recommendedName>
    <alternativeName>
        <fullName evidence="11">Protein RING membrane-anchor</fullName>
    </alternativeName>
    <alternativeName>
        <fullName evidence="11">RING-type E3 ubiquitin transferase RMA</fullName>
    </alternativeName>
</protein>
<dbReference type="Proteomes" id="UP000327013">
    <property type="component" value="Chromosome 8"/>
</dbReference>
<dbReference type="EC" id="2.3.2.27" evidence="11"/>
<dbReference type="SUPFAM" id="SSF57850">
    <property type="entry name" value="RING/U-box"/>
    <property type="match status" value="1"/>
</dbReference>
<evidence type="ECO:0000256" key="1">
    <source>
        <dbReference type="ARBA" id="ARBA00000900"/>
    </source>
</evidence>
<comment type="subcellular location">
    <subcellularLocation>
        <location evidence="2">Endomembrane system</location>
    </subcellularLocation>
    <subcellularLocation>
        <location evidence="11">Endoplasmic reticulum membrane</location>
        <topology evidence="11">Single-pass type IV membrane protein</topology>
    </subcellularLocation>
</comment>
<dbReference type="SMART" id="SM00184">
    <property type="entry name" value="RING"/>
    <property type="match status" value="1"/>
</dbReference>
<feature type="region of interest" description="Disordered" evidence="12">
    <location>
        <begin position="1"/>
        <end position="25"/>
    </location>
</feature>
<keyword evidence="8 11" id="KW-0862">Zinc</keyword>
<keyword evidence="7 11" id="KW-0833">Ubl conjugation pathway</keyword>
<evidence type="ECO:0000256" key="3">
    <source>
        <dbReference type="ARBA" id="ARBA00004906"/>
    </source>
</evidence>
<feature type="domain" description="RING-type" evidence="13">
    <location>
        <begin position="139"/>
        <end position="180"/>
    </location>
</feature>
<evidence type="ECO:0000256" key="10">
    <source>
        <dbReference type="PROSITE-ProRule" id="PRU00175"/>
    </source>
</evidence>
<evidence type="ECO:0000256" key="8">
    <source>
        <dbReference type="ARBA" id="ARBA00022833"/>
    </source>
</evidence>
<dbReference type="InterPro" id="IPR001841">
    <property type="entry name" value="Znf_RING"/>
</dbReference>
<accession>A0A5N6RSU6</accession>
<keyword evidence="4 11" id="KW-0808">Transferase</keyword>
<comment type="function">
    <text evidence="11">E3 ubiquitin-protein ligase.</text>
</comment>
<keyword evidence="15" id="KW-1185">Reference proteome</keyword>
<keyword evidence="5 11" id="KW-0479">Metal-binding</keyword>